<dbReference type="Pfam" id="PF00001">
    <property type="entry name" value="7tm_1"/>
    <property type="match status" value="1"/>
</dbReference>
<evidence type="ECO:0000313" key="9">
    <source>
        <dbReference type="EnsemblMetazoa" id="CapteP216205"/>
    </source>
</evidence>
<keyword evidence="2 6" id="KW-0812">Transmembrane</keyword>
<dbReference type="PANTHER" id="PTHR46641:SF2">
    <property type="entry name" value="FMRFAMIDE RECEPTOR"/>
    <property type="match status" value="1"/>
</dbReference>
<dbReference type="Gene3D" id="1.20.1070.10">
    <property type="entry name" value="Rhodopsin 7-helix transmembrane proteins"/>
    <property type="match status" value="1"/>
</dbReference>
<evidence type="ECO:0000313" key="8">
    <source>
        <dbReference type="EMBL" id="ELU13479.1"/>
    </source>
</evidence>
<organism evidence="8">
    <name type="scientific">Capitella teleta</name>
    <name type="common">Polychaete worm</name>
    <dbReference type="NCBI Taxonomy" id="283909"/>
    <lineage>
        <taxon>Eukaryota</taxon>
        <taxon>Metazoa</taxon>
        <taxon>Spiralia</taxon>
        <taxon>Lophotrochozoa</taxon>
        <taxon>Annelida</taxon>
        <taxon>Polychaeta</taxon>
        <taxon>Sedentaria</taxon>
        <taxon>Scolecida</taxon>
        <taxon>Capitellidae</taxon>
        <taxon>Capitella</taxon>
    </lineage>
</organism>
<dbReference type="EMBL" id="KB295185">
    <property type="protein sequence ID" value="ELU13479.1"/>
    <property type="molecule type" value="Genomic_DNA"/>
</dbReference>
<evidence type="ECO:0000256" key="1">
    <source>
        <dbReference type="ARBA" id="ARBA00004370"/>
    </source>
</evidence>
<feature type="transmembrane region" description="Helical" evidence="6">
    <location>
        <begin position="108"/>
        <end position="129"/>
    </location>
</feature>
<dbReference type="InterPro" id="IPR000276">
    <property type="entry name" value="GPCR_Rhodpsn"/>
</dbReference>
<sequence length="364" mass="40451">MDSTTDGYFTRAPAAAAINTKPCVLQNFILGSLVGGFTIVPGLLGNVLSLIILGKERKKSPTIQALCLLAVADSMLLLSYLSMVAFGIRGMTNGYYEALPVGVFTSVYMYELARIFNQVSTFLTMILMWQRYVAVCLPHKAKQLCTVRMVNTTSACSSVAACVFYLPNFFLYSTKSSSDRFFYPVRRSFVLNTYFQTIYSLILTYLVSYIVPVASLIYMSVAILRSLKSHSNSAITTNSQNARKDLTKSSIAIVIIFVLCQSFQPIRRVLMWAYDSYIPKAKCDGDLQYFAYIPHIALMLNSSANFSVYILFAKGFRGKLIAILTKKTAVTPIDSRSNKNPIDNTSNTEATTSTRNCKKNHPPS</sequence>
<feature type="region of interest" description="Disordered" evidence="5">
    <location>
        <begin position="334"/>
        <end position="364"/>
    </location>
</feature>
<evidence type="ECO:0000259" key="7">
    <source>
        <dbReference type="PROSITE" id="PS50262"/>
    </source>
</evidence>
<evidence type="ECO:0000256" key="4">
    <source>
        <dbReference type="ARBA" id="ARBA00023136"/>
    </source>
</evidence>
<feature type="transmembrane region" description="Helical" evidence="6">
    <location>
        <begin position="289"/>
        <end position="312"/>
    </location>
</feature>
<evidence type="ECO:0000256" key="5">
    <source>
        <dbReference type="SAM" id="MobiDB-lite"/>
    </source>
</evidence>
<dbReference type="OMA" id="TIMAYTT"/>
<dbReference type="HOGENOM" id="CLU_009579_24_7_1"/>
<comment type="subcellular location">
    <subcellularLocation>
        <location evidence="1">Membrane</location>
    </subcellularLocation>
</comment>
<dbReference type="GO" id="GO:0016020">
    <property type="term" value="C:membrane"/>
    <property type="evidence" value="ECO:0007669"/>
    <property type="project" value="UniProtKB-SubCell"/>
</dbReference>
<evidence type="ECO:0000256" key="3">
    <source>
        <dbReference type="ARBA" id="ARBA00022989"/>
    </source>
</evidence>
<feature type="domain" description="G-protein coupled receptors family 1 profile" evidence="7">
    <location>
        <begin position="45"/>
        <end position="309"/>
    </location>
</feature>
<proteinExistence type="predicted"/>
<reference evidence="9" key="3">
    <citation type="submission" date="2015-06" db="UniProtKB">
        <authorList>
            <consortium name="EnsemblMetazoa"/>
        </authorList>
    </citation>
    <scope>IDENTIFICATION</scope>
</reference>
<accession>R7V4H6</accession>
<evidence type="ECO:0000256" key="2">
    <source>
        <dbReference type="ARBA" id="ARBA00022692"/>
    </source>
</evidence>
<dbReference type="CDD" id="cd14978">
    <property type="entry name" value="7tmA_FMRFamide_R-like"/>
    <property type="match status" value="1"/>
</dbReference>
<keyword evidence="3 6" id="KW-1133">Transmembrane helix</keyword>
<dbReference type="PANTHER" id="PTHR46641">
    <property type="entry name" value="FMRFAMIDE RECEPTOR-RELATED"/>
    <property type="match status" value="1"/>
</dbReference>
<keyword evidence="4 6" id="KW-0472">Membrane</keyword>
<dbReference type="EMBL" id="AMQN01005130">
    <property type="status" value="NOT_ANNOTATED_CDS"/>
    <property type="molecule type" value="Genomic_DNA"/>
</dbReference>
<keyword evidence="10" id="KW-1185">Reference proteome</keyword>
<name>R7V4H6_CAPTE</name>
<feature type="transmembrane region" description="Helical" evidence="6">
    <location>
        <begin position="198"/>
        <end position="224"/>
    </location>
</feature>
<feature type="transmembrane region" description="Helical" evidence="6">
    <location>
        <begin position="28"/>
        <end position="53"/>
    </location>
</feature>
<feature type="transmembrane region" description="Helical" evidence="6">
    <location>
        <begin position="245"/>
        <end position="264"/>
    </location>
</feature>
<dbReference type="InterPro" id="IPR017452">
    <property type="entry name" value="GPCR_Rhodpsn_7TM"/>
</dbReference>
<feature type="transmembrane region" description="Helical" evidence="6">
    <location>
        <begin position="150"/>
        <end position="172"/>
    </location>
</feature>
<dbReference type="InterPro" id="IPR052954">
    <property type="entry name" value="GPCR-Ligand_Int"/>
</dbReference>
<evidence type="ECO:0000256" key="6">
    <source>
        <dbReference type="SAM" id="Phobius"/>
    </source>
</evidence>
<dbReference type="PRINTS" id="PR00237">
    <property type="entry name" value="GPCRRHODOPSN"/>
</dbReference>
<protein>
    <recommendedName>
        <fullName evidence="7">G-protein coupled receptors family 1 profile domain-containing protein</fullName>
    </recommendedName>
</protein>
<dbReference type="Proteomes" id="UP000014760">
    <property type="component" value="Unassembled WGS sequence"/>
</dbReference>
<gene>
    <name evidence="8" type="ORF">CAPTEDRAFT_216205</name>
</gene>
<dbReference type="PROSITE" id="PS50262">
    <property type="entry name" value="G_PROTEIN_RECEP_F1_2"/>
    <property type="match status" value="1"/>
</dbReference>
<feature type="compositionally biased region" description="Polar residues" evidence="5">
    <location>
        <begin position="334"/>
        <end position="355"/>
    </location>
</feature>
<dbReference type="EnsemblMetazoa" id="CapteT216205">
    <property type="protein sequence ID" value="CapteP216205"/>
    <property type="gene ID" value="CapteG216205"/>
</dbReference>
<dbReference type="AlphaFoldDB" id="R7V4H6"/>
<dbReference type="SUPFAM" id="SSF81321">
    <property type="entry name" value="Family A G protein-coupled receptor-like"/>
    <property type="match status" value="1"/>
</dbReference>
<dbReference type="STRING" id="283909.R7V4H6"/>
<feature type="transmembrane region" description="Helical" evidence="6">
    <location>
        <begin position="65"/>
        <end position="88"/>
    </location>
</feature>
<evidence type="ECO:0000313" key="10">
    <source>
        <dbReference type="Proteomes" id="UP000014760"/>
    </source>
</evidence>
<reference evidence="8 10" key="2">
    <citation type="journal article" date="2013" name="Nature">
        <title>Insights into bilaterian evolution from three spiralian genomes.</title>
        <authorList>
            <person name="Simakov O."/>
            <person name="Marletaz F."/>
            <person name="Cho S.J."/>
            <person name="Edsinger-Gonzales E."/>
            <person name="Havlak P."/>
            <person name="Hellsten U."/>
            <person name="Kuo D.H."/>
            <person name="Larsson T."/>
            <person name="Lv J."/>
            <person name="Arendt D."/>
            <person name="Savage R."/>
            <person name="Osoegawa K."/>
            <person name="de Jong P."/>
            <person name="Grimwood J."/>
            <person name="Chapman J.A."/>
            <person name="Shapiro H."/>
            <person name="Aerts A."/>
            <person name="Otillar R.P."/>
            <person name="Terry A.Y."/>
            <person name="Boore J.L."/>
            <person name="Grigoriev I.V."/>
            <person name="Lindberg D.R."/>
            <person name="Seaver E.C."/>
            <person name="Weisblat D.A."/>
            <person name="Putnam N.H."/>
            <person name="Rokhsar D.S."/>
        </authorList>
    </citation>
    <scope>NUCLEOTIDE SEQUENCE</scope>
    <source>
        <strain evidence="8 10">I ESC-2004</strain>
    </source>
</reference>
<dbReference type="GO" id="GO:0004930">
    <property type="term" value="F:G protein-coupled receptor activity"/>
    <property type="evidence" value="ECO:0007669"/>
    <property type="project" value="InterPro"/>
</dbReference>
<reference evidence="10" key="1">
    <citation type="submission" date="2012-12" db="EMBL/GenBank/DDBJ databases">
        <authorList>
            <person name="Hellsten U."/>
            <person name="Grimwood J."/>
            <person name="Chapman J.A."/>
            <person name="Shapiro H."/>
            <person name="Aerts A."/>
            <person name="Otillar R.P."/>
            <person name="Terry A.Y."/>
            <person name="Boore J.L."/>
            <person name="Simakov O."/>
            <person name="Marletaz F."/>
            <person name="Cho S.-J."/>
            <person name="Edsinger-Gonzales E."/>
            <person name="Havlak P."/>
            <person name="Kuo D.-H."/>
            <person name="Larsson T."/>
            <person name="Lv J."/>
            <person name="Arendt D."/>
            <person name="Savage R."/>
            <person name="Osoegawa K."/>
            <person name="de Jong P."/>
            <person name="Lindberg D.R."/>
            <person name="Seaver E.C."/>
            <person name="Weisblat D.A."/>
            <person name="Putnam N.H."/>
            <person name="Grigoriev I.V."/>
            <person name="Rokhsar D.S."/>
        </authorList>
    </citation>
    <scope>NUCLEOTIDE SEQUENCE</scope>
    <source>
        <strain evidence="10">I ESC-2004</strain>
    </source>
</reference>